<dbReference type="Gene3D" id="1.10.10.10">
    <property type="entry name" value="Winged helix-like DNA-binding domain superfamily/Winged helix DNA-binding domain"/>
    <property type="match status" value="1"/>
</dbReference>
<dbReference type="GO" id="GO:0003700">
    <property type="term" value="F:DNA-binding transcription factor activity"/>
    <property type="evidence" value="ECO:0007669"/>
    <property type="project" value="InterPro"/>
</dbReference>
<dbReference type="OrthoDB" id="7192471at2"/>
<dbReference type="PROSITE" id="PS50987">
    <property type="entry name" value="HTH_ARSR_2"/>
    <property type="match status" value="1"/>
</dbReference>
<sequence length="109" mass="12000">MSPRKFFHPDTAELTLHRVLFALSDPTRLAVVSDLMRDGERASGDLLAESVPRSTMTHHLKILREAGVTRTRPEGMRCLISLRREDVDARFPGLLDAILAHGGAEASAP</sequence>
<dbReference type="STRING" id="582667.SAMN05192568_10652"/>
<name>A0A1I4U980_9HYPH</name>
<dbReference type="PRINTS" id="PR00778">
    <property type="entry name" value="HTHARSR"/>
</dbReference>
<dbReference type="SUPFAM" id="SSF46785">
    <property type="entry name" value="Winged helix' DNA-binding domain"/>
    <property type="match status" value="1"/>
</dbReference>
<organism evidence="2 3">
    <name type="scientific">Methylobacterium pseudosasicola</name>
    <dbReference type="NCBI Taxonomy" id="582667"/>
    <lineage>
        <taxon>Bacteria</taxon>
        <taxon>Pseudomonadati</taxon>
        <taxon>Pseudomonadota</taxon>
        <taxon>Alphaproteobacteria</taxon>
        <taxon>Hyphomicrobiales</taxon>
        <taxon>Methylobacteriaceae</taxon>
        <taxon>Methylobacterium</taxon>
    </lineage>
</organism>
<dbReference type="InterPro" id="IPR001845">
    <property type="entry name" value="HTH_ArsR_DNA-bd_dom"/>
</dbReference>
<dbReference type="Proteomes" id="UP000199048">
    <property type="component" value="Unassembled WGS sequence"/>
</dbReference>
<dbReference type="InterPro" id="IPR011991">
    <property type="entry name" value="ArsR-like_HTH"/>
</dbReference>
<dbReference type="SMART" id="SM00418">
    <property type="entry name" value="HTH_ARSR"/>
    <property type="match status" value="1"/>
</dbReference>
<keyword evidence="3" id="KW-1185">Reference proteome</keyword>
<dbReference type="InterPro" id="IPR036388">
    <property type="entry name" value="WH-like_DNA-bd_sf"/>
</dbReference>
<dbReference type="AlphaFoldDB" id="A0A1I4U980"/>
<reference evidence="3" key="1">
    <citation type="submission" date="2016-10" db="EMBL/GenBank/DDBJ databases">
        <authorList>
            <person name="Varghese N."/>
            <person name="Submissions S."/>
        </authorList>
    </citation>
    <scope>NUCLEOTIDE SEQUENCE [LARGE SCALE GENOMIC DNA]</scope>
    <source>
        <strain evidence="3">BL36</strain>
    </source>
</reference>
<dbReference type="RefSeq" id="WP_092046672.1">
    <property type="nucleotide sequence ID" value="NZ_FOTK01000065.1"/>
</dbReference>
<evidence type="ECO:0000313" key="3">
    <source>
        <dbReference type="Proteomes" id="UP000199048"/>
    </source>
</evidence>
<protein>
    <submittedName>
        <fullName evidence="2">Transcriptional regulator, ArsR family</fullName>
    </submittedName>
</protein>
<dbReference type="EMBL" id="FOTK01000065">
    <property type="protein sequence ID" value="SFM85263.1"/>
    <property type="molecule type" value="Genomic_DNA"/>
</dbReference>
<dbReference type="CDD" id="cd00090">
    <property type="entry name" value="HTH_ARSR"/>
    <property type="match status" value="1"/>
</dbReference>
<evidence type="ECO:0000313" key="2">
    <source>
        <dbReference type="EMBL" id="SFM85263.1"/>
    </source>
</evidence>
<gene>
    <name evidence="2" type="ORF">SAMN05192568_10652</name>
</gene>
<dbReference type="Pfam" id="PF12840">
    <property type="entry name" value="HTH_20"/>
    <property type="match status" value="1"/>
</dbReference>
<dbReference type="InterPro" id="IPR036390">
    <property type="entry name" value="WH_DNA-bd_sf"/>
</dbReference>
<accession>A0A1I4U980</accession>
<proteinExistence type="predicted"/>
<evidence type="ECO:0000259" key="1">
    <source>
        <dbReference type="PROSITE" id="PS50987"/>
    </source>
</evidence>
<feature type="domain" description="HTH arsR-type" evidence="1">
    <location>
        <begin position="8"/>
        <end position="106"/>
    </location>
</feature>